<dbReference type="RefSeq" id="WP_058468382.1">
    <property type="nucleotide sequence ID" value="NZ_CAAAIX010000013.1"/>
</dbReference>
<name>A0A377GHA2_9GAMM</name>
<dbReference type="EMBL" id="FTNL01000014">
    <property type="protein sequence ID" value="SIR51297.1"/>
    <property type="molecule type" value="Genomic_DNA"/>
</dbReference>
<dbReference type="EMBL" id="UGGV01000001">
    <property type="protein sequence ID" value="STO24151.1"/>
    <property type="molecule type" value="Genomic_DNA"/>
</dbReference>
<evidence type="ECO:0000313" key="1">
    <source>
        <dbReference type="EMBL" id="SIR51297.1"/>
    </source>
</evidence>
<accession>A0A377GHA2</accession>
<sequence>MKKFIQSTATLNNLVQYIQNVGVSLKTSSSLKKTVGKQSDDPLTIEQQKFQQNRAAKIIQHAYRSHKVKQKIGENPYNFYLSMMNEEEKQRIPAHILFGSHIAEVRSDSVHRINNPYIHSEARYHRDDDLSGILLDNLIDSFNISKTSRTANDYIPVTLLDNAPVDEIARRYFPKIEPQPQIIKDAMHSIALVAVPNNNPSSDEIKGILSVCGLVASPWEIAINVKNTPYPLIKPEKINSALNLVTTKEALLKSKSFNKLSLIANSSEHSTNKLAKGLKQLLIDLPELNQNAIQRIGLMLNITCLFYENNYPKFAFFLYTIIHEISLGLLQQNDIRHLEKDYSRFMHETAKVLLHTLGLEKEQLTKTTFFASLAMSGTNAYVIAMHLAQKMKTKDDKQPTIKVYGTAYYEFEHITKEAESSDPDVLVISAGPIVNEQGIIPGIDINQLVKHQFIDSKRDKALTVIVDATTALYKNLHLDPAVRALVIEGKLSIIIHESHQKFGLFHTDQAQCGKVYGLCAKESYAEELIKELHKNAQNDFNHHVDLRIGAYISMNCSQILEEIKHQHFANGALLRNMLAQARLIDTKVIEHPDMLSNANELYFVNFDPQKSKSFEESVQEHIEPRDSFGHFCTTQSLISDFINSEEMMQTRISADASDTIDTLIQISQLYLSNYYTKDELLEILIQNAVKSDSLSYDEQIISLALLNNIIDHIPIDSHIMHQNLIALFASIKCIREQCFLLKDRQYITKVDSYLFKLQDKIITTFKPVHPQDFIQSIQKKYPQGNSSASMAPQLKLDDENSRNKNGLLFFDFSISNYFSQSSKKSNDDIFEPKTTQF</sequence>
<evidence type="ECO:0000313" key="4">
    <source>
        <dbReference type="Proteomes" id="UP000254374"/>
    </source>
</evidence>
<evidence type="ECO:0000313" key="3">
    <source>
        <dbReference type="Proteomes" id="UP000186808"/>
    </source>
</evidence>
<dbReference type="Proteomes" id="UP000254374">
    <property type="component" value="Unassembled WGS sequence"/>
</dbReference>
<protein>
    <submittedName>
        <fullName evidence="2">Uncharacterized protein</fullName>
    </submittedName>
</protein>
<dbReference type="AlphaFoldDB" id="A0A377GHA2"/>
<dbReference type="Proteomes" id="UP000186808">
    <property type="component" value="Unassembled WGS sequence"/>
</dbReference>
<evidence type="ECO:0000313" key="2">
    <source>
        <dbReference type="EMBL" id="STO24151.1"/>
    </source>
</evidence>
<proteinExistence type="predicted"/>
<gene>
    <name evidence="2" type="ORF">NCTC11401_00957</name>
    <name evidence="1" type="ORF">SAMN05421777_11423</name>
</gene>
<reference evidence="1 3" key="1">
    <citation type="submission" date="2017-01" db="EMBL/GenBank/DDBJ databases">
        <authorList>
            <person name="Varghese N."/>
            <person name="Submissions S."/>
        </authorList>
    </citation>
    <scope>NUCLEOTIDE SEQUENCE [LARGE SCALE GENOMIC DNA]</scope>
    <source>
        <strain evidence="1 3">ATCC 33342</strain>
    </source>
</reference>
<keyword evidence="3" id="KW-1185">Reference proteome</keyword>
<organism evidence="2 4">
    <name type="scientific">Fluoribacter gormanii</name>
    <dbReference type="NCBI Taxonomy" id="464"/>
    <lineage>
        <taxon>Bacteria</taxon>
        <taxon>Pseudomonadati</taxon>
        <taxon>Pseudomonadota</taxon>
        <taxon>Gammaproteobacteria</taxon>
        <taxon>Legionellales</taxon>
        <taxon>Legionellaceae</taxon>
        <taxon>Fluoribacter</taxon>
    </lineage>
</organism>
<dbReference type="OrthoDB" id="5653824at2"/>
<reference evidence="2 4" key="2">
    <citation type="submission" date="2018-06" db="EMBL/GenBank/DDBJ databases">
        <authorList>
            <consortium name="Pathogen Informatics"/>
            <person name="Doyle S."/>
        </authorList>
    </citation>
    <scope>NUCLEOTIDE SEQUENCE [LARGE SCALE GENOMIC DNA]</scope>
    <source>
        <strain evidence="2 4">NCTC11401</strain>
    </source>
</reference>